<keyword evidence="3" id="KW-1185">Reference proteome</keyword>
<keyword evidence="1" id="KW-0472">Membrane</keyword>
<keyword evidence="1" id="KW-1133">Transmembrane helix</keyword>
<organism evidence="2 3">
    <name type="scientific">Vigna mungo</name>
    <name type="common">Black gram</name>
    <name type="synonym">Phaseolus mungo</name>
    <dbReference type="NCBI Taxonomy" id="3915"/>
    <lineage>
        <taxon>Eukaryota</taxon>
        <taxon>Viridiplantae</taxon>
        <taxon>Streptophyta</taxon>
        <taxon>Embryophyta</taxon>
        <taxon>Tracheophyta</taxon>
        <taxon>Spermatophyta</taxon>
        <taxon>Magnoliopsida</taxon>
        <taxon>eudicotyledons</taxon>
        <taxon>Gunneridae</taxon>
        <taxon>Pentapetalae</taxon>
        <taxon>rosids</taxon>
        <taxon>fabids</taxon>
        <taxon>Fabales</taxon>
        <taxon>Fabaceae</taxon>
        <taxon>Papilionoideae</taxon>
        <taxon>50 kb inversion clade</taxon>
        <taxon>NPAAA clade</taxon>
        <taxon>indigoferoid/millettioid clade</taxon>
        <taxon>Phaseoleae</taxon>
        <taxon>Vigna</taxon>
    </lineage>
</organism>
<dbReference type="Proteomes" id="UP001374535">
    <property type="component" value="Chromosome 4"/>
</dbReference>
<name>A0AAQ3NTV2_VIGMU</name>
<keyword evidence="1" id="KW-0812">Transmembrane</keyword>
<feature type="transmembrane region" description="Helical" evidence="1">
    <location>
        <begin position="118"/>
        <end position="140"/>
    </location>
</feature>
<sequence>MGNSLCTNVLFASGPLYCSNRWNIKWIRDDSCGLDQLICEEKKRDQILDINSFSPPMSKDLHAHNRLHNQLRAQNNMYFVVFFVYIINYMWFSFFPFFYYNNNNILRATKKLLITNKIILLSFLIFFHFILFHALTFYHLI</sequence>
<dbReference type="EMBL" id="CP144697">
    <property type="protein sequence ID" value="WVZ14408.1"/>
    <property type="molecule type" value="Genomic_DNA"/>
</dbReference>
<evidence type="ECO:0000256" key="1">
    <source>
        <dbReference type="SAM" id="Phobius"/>
    </source>
</evidence>
<accession>A0AAQ3NTV2</accession>
<feature type="transmembrane region" description="Helical" evidence="1">
    <location>
        <begin position="76"/>
        <end position="98"/>
    </location>
</feature>
<reference evidence="2 3" key="1">
    <citation type="journal article" date="2023" name="Life. Sci Alliance">
        <title>Evolutionary insights into 3D genome organization and epigenetic landscape of Vigna mungo.</title>
        <authorList>
            <person name="Junaid A."/>
            <person name="Singh B."/>
            <person name="Bhatia S."/>
        </authorList>
    </citation>
    <scope>NUCLEOTIDE SEQUENCE [LARGE SCALE GENOMIC DNA]</scope>
    <source>
        <strain evidence="2">Urdbean</strain>
    </source>
</reference>
<dbReference type="AlphaFoldDB" id="A0AAQ3NTV2"/>
<protein>
    <submittedName>
        <fullName evidence="2">Uncharacterized protein</fullName>
    </submittedName>
</protein>
<gene>
    <name evidence="2" type="ORF">V8G54_011974</name>
</gene>
<proteinExistence type="predicted"/>
<evidence type="ECO:0000313" key="2">
    <source>
        <dbReference type="EMBL" id="WVZ14408.1"/>
    </source>
</evidence>
<evidence type="ECO:0000313" key="3">
    <source>
        <dbReference type="Proteomes" id="UP001374535"/>
    </source>
</evidence>